<protein>
    <recommendedName>
        <fullName evidence="4">Lipoprotein</fullName>
    </recommendedName>
</protein>
<evidence type="ECO:0000313" key="2">
    <source>
        <dbReference type="EMBL" id="ODA89995.1"/>
    </source>
</evidence>
<accession>A0A1E2SJG8</accession>
<evidence type="ECO:0000313" key="3">
    <source>
        <dbReference type="Proteomes" id="UP000094426"/>
    </source>
</evidence>
<gene>
    <name evidence="2" type="ORF">ATY41_02840</name>
</gene>
<proteinExistence type="predicted"/>
<name>A0A1E2SJG8_LEIXY</name>
<dbReference type="RefSeq" id="WP_041767901.1">
    <property type="nucleotide sequence ID" value="NZ_LNZG01000023.1"/>
</dbReference>
<dbReference type="PROSITE" id="PS51257">
    <property type="entry name" value="PROKAR_LIPOPROTEIN"/>
    <property type="match status" value="1"/>
</dbReference>
<feature type="chain" id="PRO_5038423043" description="Lipoprotein" evidence="1">
    <location>
        <begin position="29"/>
        <end position="78"/>
    </location>
</feature>
<comment type="caution">
    <text evidence="2">The sequence shown here is derived from an EMBL/GenBank/DDBJ whole genome shotgun (WGS) entry which is preliminary data.</text>
</comment>
<dbReference type="EMBL" id="LNZG01000023">
    <property type="protein sequence ID" value="ODA89995.1"/>
    <property type="molecule type" value="Genomic_DNA"/>
</dbReference>
<evidence type="ECO:0008006" key="4">
    <source>
        <dbReference type="Google" id="ProtNLM"/>
    </source>
</evidence>
<dbReference type="AlphaFoldDB" id="A0A1E2SJG8"/>
<organism evidence="2 3">
    <name type="scientific">Leifsonia xyli subsp. xyli</name>
    <dbReference type="NCBI Taxonomy" id="59736"/>
    <lineage>
        <taxon>Bacteria</taxon>
        <taxon>Bacillati</taxon>
        <taxon>Actinomycetota</taxon>
        <taxon>Actinomycetes</taxon>
        <taxon>Micrococcales</taxon>
        <taxon>Microbacteriaceae</taxon>
        <taxon>Leifsonia</taxon>
    </lineage>
</organism>
<sequence length="78" mass="8289">MSNTPRKARKIAHLLVIATCAITLTACANGPIVNSKNTTRTAADGGWISVNDVLLPNGRHVYCASNGNGISCDWNNQH</sequence>
<feature type="signal peptide" evidence="1">
    <location>
        <begin position="1"/>
        <end position="28"/>
    </location>
</feature>
<keyword evidence="1" id="KW-0732">Signal</keyword>
<evidence type="ECO:0000256" key="1">
    <source>
        <dbReference type="SAM" id="SignalP"/>
    </source>
</evidence>
<dbReference type="Proteomes" id="UP000094426">
    <property type="component" value="Unassembled WGS sequence"/>
</dbReference>
<reference evidence="2 3" key="1">
    <citation type="submission" date="2015-11" db="EMBL/GenBank/DDBJ databases">
        <authorList>
            <person name="Zhang Y."/>
            <person name="Guo Z."/>
        </authorList>
    </citation>
    <scope>NUCLEOTIDE SEQUENCE [LARGE SCALE GENOMIC DNA]</scope>
    <source>
        <strain evidence="3">gdw1</strain>
    </source>
</reference>